<feature type="compositionally biased region" description="Polar residues" evidence="2">
    <location>
        <begin position="31"/>
        <end position="50"/>
    </location>
</feature>
<dbReference type="InterPro" id="IPR022093">
    <property type="entry name" value="Rad26-like_helical"/>
</dbReference>
<feature type="region of interest" description="Disordered" evidence="2">
    <location>
        <begin position="26"/>
        <end position="50"/>
    </location>
</feature>
<feature type="coiled-coil region" evidence="1">
    <location>
        <begin position="67"/>
        <end position="94"/>
    </location>
</feature>
<evidence type="ECO:0000256" key="1">
    <source>
        <dbReference type="SAM" id="Coils"/>
    </source>
</evidence>
<protein>
    <recommendedName>
        <fullName evidence="7">DNA repair protein Rad26</fullName>
    </recommendedName>
</protein>
<gene>
    <name evidence="5" type="ORF">PV06_08375</name>
</gene>
<reference evidence="5 6" key="1">
    <citation type="submission" date="2015-01" db="EMBL/GenBank/DDBJ databases">
        <title>The Genome Sequence of Exophiala oligosperma CBS72588.</title>
        <authorList>
            <consortium name="The Broad Institute Genomics Platform"/>
            <person name="Cuomo C."/>
            <person name="de Hoog S."/>
            <person name="Gorbushina A."/>
            <person name="Stielow B."/>
            <person name="Teixiera M."/>
            <person name="Abouelleil A."/>
            <person name="Chapman S.B."/>
            <person name="Priest M."/>
            <person name="Young S.K."/>
            <person name="Wortman J."/>
            <person name="Nusbaum C."/>
            <person name="Birren B."/>
        </authorList>
    </citation>
    <scope>NUCLEOTIDE SEQUENCE [LARGE SCALE GENOMIC DNA]</scope>
    <source>
        <strain evidence="5 6">CBS 72588</strain>
    </source>
</reference>
<evidence type="ECO:0000313" key="5">
    <source>
        <dbReference type="EMBL" id="KIW39791.1"/>
    </source>
</evidence>
<evidence type="ECO:0000256" key="2">
    <source>
        <dbReference type="SAM" id="MobiDB-lite"/>
    </source>
</evidence>
<dbReference type="STRING" id="215243.A0A0D2AI02"/>
<dbReference type="RefSeq" id="XP_016260007.1">
    <property type="nucleotide sequence ID" value="XM_016409699.1"/>
</dbReference>
<dbReference type="Pfam" id="PF12331">
    <property type="entry name" value="Rad26-like_helical_rpts"/>
    <property type="match status" value="1"/>
</dbReference>
<organism evidence="5 6">
    <name type="scientific">Exophiala oligosperma</name>
    <dbReference type="NCBI Taxonomy" id="215243"/>
    <lineage>
        <taxon>Eukaryota</taxon>
        <taxon>Fungi</taxon>
        <taxon>Dikarya</taxon>
        <taxon>Ascomycota</taxon>
        <taxon>Pezizomycotina</taxon>
        <taxon>Eurotiomycetes</taxon>
        <taxon>Chaetothyriomycetidae</taxon>
        <taxon>Chaetothyriales</taxon>
        <taxon>Herpotrichiellaceae</taxon>
        <taxon>Exophiala</taxon>
    </lineage>
</organism>
<dbReference type="OrthoDB" id="5245063at2759"/>
<accession>A0A0D2AI02</accession>
<keyword evidence="6" id="KW-1185">Reference proteome</keyword>
<evidence type="ECO:0008006" key="7">
    <source>
        <dbReference type="Google" id="ProtNLM"/>
    </source>
</evidence>
<dbReference type="GeneID" id="27360449"/>
<evidence type="ECO:0000313" key="6">
    <source>
        <dbReference type="Proteomes" id="UP000053342"/>
    </source>
</evidence>
<keyword evidence="1" id="KW-0175">Coiled coil</keyword>
<dbReference type="HOGENOM" id="CLU_013058_2_0_1"/>
<name>A0A0D2AI02_9EURO</name>
<dbReference type="EMBL" id="KN847339">
    <property type="protein sequence ID" value="KIW39791.1"/>
    <property type="molecule type" value="Genomic_DNA"/>
</dbReference>
<dbReference type="AlphaFoldDB" id="A0A0D2AI02"/>
<dbReference type="InterPro" id="IPR048379">
    <property type="entry name" value="Rad26-like_C"/>
</dbReference>
<feature type="domain" description="Rad26-like C-terminal" evidence="4">
    <location>
        <begin position="606"/>
        <end position="669"/>
    </location>
</feature>
<sequence length="682" mass="75817">MDDREDDAYLYDDVFEGLSESALQELEEHAVQSTQAQRRAQDGPTMQPSETVQIEPWRQNIHGRASNDKVNMERDELAKELRRTRDQVTTQKGEILILRTNFVREKKILDRQIDALKKSLTEEAGKHNAAISAMVEKNKNLTTRYQFLQQDHNREVQEAQSLKARLTEKPAAVKDASGTATSRRGMASSLGDGFDDDDVMMVSPSKSARRTKPTTPTAANKRKRKADVPSPVKPLALRPTAAAPPSGPPTKAPKLASSEELRISMIRKNKQSTRHLQFLQSILKYRVKGTKITLVEAMTNFSLPSGSKTFATILLEGTANLKGDRIPSDMLQLFIDLWSKSIKAEYYKPIPLLVEVASRIIDFHIGAEAIDSGIINSLVPLIQSTVAINAEKRVEHSPVNHSTFGKFRQTPKAVLNDDIDGTACLDLMLAMAYIISDETDLLSLFWRLIHPAFVLMMLNAWQPVSDIRLMLRLLGTSIFSDTFGSICVDDQQNQIEQHIINRICYLLWESPKVDEGQPANTRASICHLRLDVLDLLLQVTTIPSPFSHGSLLVAEHPSAIGRIVRSLHDELSAMYDQTPSSALHAALVNKGVQLLFHVLELHGPQIDLQEKLSVINGGVHKHRVALTRLAFSEGPYVGMLIPDDTAAKATSMLAESVTPDEADELIEAFPSFRGRGRVEDGD</sequence>
<feature type="domain" description="Rad26-like helical repeats" evidence="3">
    <location>
        <begin position="381"/>
        <end position="599"/>
    </location>
</feature>
<dbReference type="VEuPathDB" id="FungiDB:PV06_08375"/>
<feature type="region of interest" description="Disordered" evidence="2">
    <location>
        <begin position="167"/>
        <end position="255"/>
    </location>
</feature>
<dbReference type="Pfam" id="PF21046">
    <property type="entry name" value="Rad26-like_C"/>
    <property type="match status" value="1"/>
</dbReference>
<evidence type="ECO:0000259" key="3">
    <source>
        <dbReference type="Pfam" id="PF12331"/>
    </source>
</evidence>
<feature type="compositionally biased region" description="Low complexity" evidence="2">
    <location>
        <begin position="234"/>
        <end position="244"/>
    </location>
</feature>
<proteinExistence type="predicted"/>
<dbReference type="Proteomes" id="UP000053342">
    <property type="component" value="Unassembled WGS sequence"/>
</dbReference>
<evidence type="ECO:0000259" key="4">
    <source>
        <dbReference type="Pfam" id="PF21046"/>
    </source>
</evidence>